<evidence type="ECO:0000256" key="1">
    <source>
        <dbReference type="ARBA" id="ARBA00022448"/>
    </source>
</evidence>
<evidence type="ECO:0000313" key="8">
    <source>
        <dbReference type="Proteomes" id="UP001597135"/>
    </source>
</evidence>
<name>A0ABW3ZFR5_9RHOB</name>
<keyword evidence="4" id="KW-0249">Electron transport</keyword>
<dbReference type="InterPro" id="IPR015984">
    <property type="entry name" value="Cyt_c_prime_subgr"/>
</dbReference>
<dbReference type="Proteomes" id="UP001597135">
    <property type="component" value="Unassembled WGS sequence"/>
</dbReference>
<keyword evidence="6" id="KW-0732">Signal</keyword>
<keyword evidence="2" id="KW-0349">Heme</keyword>
<feature type="signal peptide" evidence="6">
    <location>
        <begin position="1"/>
        <end position="19"/>
    </location>
</feature>
<dbReference type="SUPFAM" id="SSF47175">
    <property type="entry name" value="Cytochromes"/>
    <property type="match status" value="1"/>
</dbReference>
<gene>
    <name evidence="7" type="ORF">ACFQ4E_05475</name>
</gene>
<evidence type="ECO:0000256" key="2">
    <source>
        <dbReference type="ARBA" id="ARBA00022617"/>
    </source>
</evidence>
<protein>
    <submittedName>
        <fullName evidence="7">C-type cytochrome</fullName>
    </submittedName>
</protein>
<accession>A0ABW3ZFR5</accession>
<dbReference type="RefSeq" id="WP_386801929.1">
    <property type="nucleotide sequence ID" value="NZ_JBHTMU010000006.1"/>
</dbReference>
<evidence type="ECO:0000313" key="7">
    <source>
        <dbReference type="EMBL" id="MFD1341865.1"/>
    </source>
</evidence>
<keyword evidence="5" id="KW-0408">Iron</keyword>
<evidence type="ECO:0000256" key="5">
    <source>
        <dbReference type="ARBA" id="ARBA00023004"/>
    </source>
</evidence>
<evidence type="ECO:0000256" key="3">
    <source>
        <dbReference type="ARBA" id="ARBA00022723"/>
    </source>
</evidence>
<proteinExistence type="predicted"/>
<feature type="chain" id="PRO_5046204363" evidence="6">
    <location>
        <begin position="20"/>
        <end position="153"/>
    </location>
</feature>
<evidence type="ECO:0000256" key="6">
    <source>
        <dbReference type="SAM" id="SignalP"/>
    </source>
</evidence>
<reference evidence="8" key="1">
    <citation type="journal article" date="2019" name="Int. J. Syst. Evol. Microbiol.">
        <title>The Global Catalogue of Microorganisms (GCM) 10K type strain sequencing project: providing services to taxonomists for standard genome sequencing and annotation.</title>
        <authorList>
            <consortium name="The Broad Institute Genomics Platform"/>
            <consortium name="The Broad Institute Genome Sequencing Center for Infectious Disease"/>
            <person name="Wu L."/>
            <person name="Ma J."/>
        </authorList>
    </citation>
    <scope>NUCLEOTIDE SEQUENCE [LARGE SCALE GENOMIC DNA]</scope>
    <source>
        <strain evidence="8">CCUG 62953</strain>
    </source>
</reference>
<dbReference type="PIRSF" id="PIRSF000027">
    <property type="entry name" value="Cytc_c_prime"/>
    <property type="match status" value="1"/>
</dbReference>
<dbReference type="InterPro" id="IPR010980">
    <property type="entry name" value="Cyt_c/b562"/>
</dbReference>
<dbReference type="Pfam" id="PF01322">
    <property type="entry name" value="Cytochrom_C_2"/>
    <property type="match status" value="1"/>
</dbReference>
<dbReference type="Gene3D" id="1.20.120.10">
    <property type="entry name" value="Cytochrome c/b562"/>
    <property type="match status" value="1"/>
</dbReference>
<dbReference type="PRINTS" id="PR00608">
    <property type="entry name" value="CYTCHROMECII"/>
</dbReference>
<comment type="caution">
    <text evidence="7">The sequence shown here is derived from an EMBL/GenBank/DDBJ whole genome shotgun (WGS) entry which is preliminary data.</text>
</comment>
<dbReference type="PROSITE" id="PS51009">
    <property type="entry name" value="CYTCII"/>
    <property type="match status" value="1"/>
</dbReference>
<evidence type="ECO:0000256" key="4">
    <source>
        <dbReference type="ARBA" id="ARBA00022982"/>
    </source>
</evidence>
<sequence length="153" mass="16014">MRLALPLAAACLIAAPAVAQDDFSGNLKARQGQFRILALNLGILGGMAKGEVEYNAETAQMAADSIHAVTMIKQSPMTLWPEGTDEMAIDGTRALPAIWENWDDFASKWSALGEAATALQSAAANGQEAIGPALGPVGNACKACHDDYRASQN</sequence>
<organism evidence="7 8">
    <name type="scientific">Litorisediminicola beolgyonensis</name>
    <dbReference type="NCBI Taxonomy" id="1173614"/>
    <lineage>
        <taxon>Bacteria</taxon>
        <taxon>Pseudomonadati</taxon>
        <taxon>Pseudomonadota</taxon>
        <taxon>Alphaproteobacteria</taxon>
        <taxon>Rhodobacterales</taxon>
        <taxon>Paracoccaceae</taxon>
        <taxon>Litorisediminicola</taxon>
    </lineage>
</organism>
<dbReference type="EMBL" id="JBHTMU010000006">
    <property type="protein sequence ID" value="MFD1341865.1"/>
    <property type="molecule type" value="Genomic_DNA"/>
</dbReference>
<dbReference type="InterPro" id="IPR012127">
    <property type="entry name" value="Cyt_c_prime"/>
</dbReference>
<keyword evidence="3" id="KW-0479">Metal-binding</keyword>
<keyword evidence="1" id="KW-0813">Transport</keyword>
<keyword evidence="8" id="KW-1185">Reference proteome</keyword>
<dbReference type="InterPro" id="IPR002321">
    <property type="entry name" value="Cyt_c_II"/>
</dbReference>